<comment type="caution">
    <text evidence="1">The sequence shown here is derived from an EMBL/GenBank/DDBJ whole genome shotgun (WGS) entry which is preliminary data.</text>
</comment>
<evidence type="ECO:0000313" key="2">
    <source>
        <dbReference type="Proteomes" id="UP001196413"/>
    </source>
</evidence>
<proteinExistence type="predicted"/>
<keyword evidence="2" id="KW-1185">Reference proteome</keyword>
<dbReference type="InterPro" id="IPR011989">
    <property type="entry name" value="ARM-like"/>
</dbReference>
<dbReference type="Gene3D" id="1.25.10.10">
    <property type="entry name" value="Leucine-rich Repeat Variant"/>
    <property type="match status" value="1"/>
</dbReference>
<dbReference type="Proteomes" id="UP001196413">
    <property type="component" value="Unassembled WGS sequence"/>
</dbReference>
<dbReference type="AlphaFoldDB" id="A0AAD5MTB2"/>
<protein>
    <submittedName>
        <fullName evidence="1">Uncharacterized protein</fullName>
    </submittedName>
</protein>
<accession>A0AAD5MTB2</accession>
<reference evidence="1" key="1">
    <citation type="submission" date="2021-06" db="EMBL/GenBank/DDBJ databases">
        <title>Parelaphostrongylus tenuis whole genome reference sequence.</title>
        <authorList>
            <person name="Garwood T.J."/>
            <person name="Larsen P.A."/>
            <person name="Fountain-Jones N.M."/>
            <person name="Garbe J.R."/>
            <person name="Macchietto M.G."/>
            <person name="Kania S.A."/>
            <person name="Gerhold R.W."/>
            <person name="Richards J.E."/>
            <person name="Wolf T.M."/>
        </authorList>
    </citation>
    <scope>NUCLEOTIDE SEQUENCE</scope>
    <source>
        <strain evidence="1">MNPRO001-30</strain>
        <tissue evidence="1">Meninges</tissue>
    </source>
</reference>
<evidence type="ECO:0000313" key="1">
    <source>
        <dbReference type="EMBL" id="KAJ1350129.1"/>
    </source>
</evidence>
<name>A0AAD5MTB2_PARTN</name>
<dbReference type="EMBL" id="JAHQIW010000804">
    <property type="protein sequence ID" value="KAJ1350129.1"/>
    <property type="molecule type" value="Genomic_DNA"/>
</dbReference>
<organism evidence="1 2">
    <name type="scientific">Parelaphostrongylus tenuis</name>
    <name type="common">Meningeal worm</name>
    <dbReference type="NCBI Taxonomy" id="148309"/>
    <lineage>
        <taxon>Eukaryota</taxon>
        <taxon>Metazoa</taxon>
        <taxon>Ecdysozoa</taxon>
        <taxon>Nematoda</taxon>
        <taxon>Chromadorea</taxon>
        <taxon>Rhabditida</taxon>
        <taxon>Rhabditina</taxon>
        <taxon>Rhabditomorpha</taxon>
        <taxon>Strongyloidea</taxon>
        <taxon>Metastrongylidae</taxon>
        <taxon>Parelaphostrongylus</taxon>
    </lineage>
</organism>
<gene>
    <name evidence="1" type="ORF">KIN20_005850</name>
</gene>
<sequence>MFDCVGQRYIVEADMAKDCLWALASIADDIQSGVRRRSLSHESPVDVRHEAAWMCSNIAASHPDHADLLFPNSYNVYSMILEGIESLEKKLKKVYSSSFQPFSQQQIVV</sequence>